<sequence>LPCTEWPEGGSLCWFFWVLHWLALLVLLRVGTERVHRRRRWPFQGDTGSRCWIRTTPAGTWLDVPPGCNRTDSTISVR</sequence>
<keyword evidence="1" id="KW-0812">Transmembrane</keyword>
<evidence type="ECO:0000313" key="3">
    <source>
        <dbReference type="Proteomes" id="UP001432027"/>
    </source>
</evidence>
<evidence type="ECO:0000313" key="2">
    <source>
        <dbReference type="EMBL" id="GMT04165.1"/>
    </source>
</evidence>
<comment type="caution">
    <text evidence="2">The sequence shown here is derived from an EMBL/GenBank/DDBJ whole genome shotgun (WGS) entry which is preliminary data.</text>
</comment>
<keyword evidence="1" id="KW-0472">Membrane</keyword>
<keyword evidence="3" id="KW-1185">Reference proteome</keyword>
<gene>
    <name evidence="2" type="ORF">PENTCL1PPCAC_26340</name>
</gene>
<proteinExistence type="predicted"/>
<feature type="transmembrane region" description="Helical" evidence="1">
    <location>
        <begin position="14"/>
        <end position="31"/>
    </location>
</feature>
<reference evidence="2" key="1">
    <citation type="submission" date="2023-10" db="EMBL/GenBank/DDBJ databases">
        <title>Genome assembly of Pristionchus species.</title>
        <authorList>
            <person name="Yoshida K."/>
            <person name="Sommer R.J."/>
        </authorList>
    </citation>
    <scope>NUCLEOTIDE SEQUENCE</scope>
    <source>
        <strain evidence="2">RS0144</strain>
    </source>
</reference>
<dbReference type="EMBL" id="BTSX01000006">
    <property type="protein sequence ID" value="GMT04165.1"/>
    <property type="molecule type" value="Genomic_DNA"/>
</dbReference>
<organism evidence="2 3">
    <name type="scientific">Pristionchus entomophagus</name>
    <dbReference type="NCBI Taxonomy" id="358040"/>
    <lineage>
        <taxon>Eukaryota</taxon>
        <taxon>Metazoa</taxon>
        <taxon>Ecdysozoa</taxon>
        <taxon>Nematoda</taxon>
        <taxon>Chromadorea</taxon>
        <taxon>Rhabditida</taxon>
        <taxon>Rhabditina</taxon>
        <taxon>Diplogasteromorpha</taxon>
        <taxon>Diplogasteroidea</taxon>
        <taxon>Neodiplogasteridae</taxon>
        <taxon>Pristionchus</taxon>
    </lineage>
</organism>
<protein>
    <submittedName>
        <fullName evidence="2">Uncharacterized protein</fullName>
    </submittedName>
</protein>
<dbReference type="Proteomes" id="UP001432027">
    <property type="component" value="Unassembled WGS sequence"/>
</dbReference>
<evidence type="ECO:0000256" key="1">
    <source>
        <dbReference type="SAM" id="Phobius"/>
    </source>
</evidence>
<keyword evidence="1" id="KW-1133">Transmembrane helix</keyword>
<name>A0AAV5UCY0_9BILA</name>
<accession>A0AAV5UCY0</accession>
<feature type="non-terminal residue" evidence="2">
    <location>
        <position position="78"/>
    </location>
</feature>
<feature type="non-terminal residue" evidence="2">
    <location>
        <position position="1"/>
    </location>
</feature>
<dbReference type="AlphaFoldDB" id="A0AAV5UCY0"/>